<dbReference type="EMBL" id="AQHR01000056">
    <property type="protein sequence ID" value="EON77451.1"/>
    <property type="molecule type" value="Genomic_DNA"/>
</dbReference>
<gene>
    <name evidence="4" type="ORF">ADIS_2102</name>
</gene>
<dbReference type="RefSeq" id="WP_010854240.1">
    <property type="nucleotide sequence ID" value="NZ_AQHR01000056.1"/>
</dbReference>
<evidence type="ECO:0000256" key="1">
    <source>
        <dbReference type="SAM" id="Phobius"/>
    </source>
</evidence>
<reference evidence="4 5" key="1">
    <citation type="submission" date="2013-02" db="EMBL/GenBank/DDBJ databases">
        <title>A novel strain isolated from Lonar lake, Maharashtra, India.</title>
        <authorList>
            <person name="Singh A."/>
        </authorList>
    </citation>
    <scope>NUCLEOTIDE SEQUENCE [LARGE SCALE GENOMIC DNA]</scope>
    <source>
        <strain evidence="4 5">AK24</strain>
    </source>
</reference>
<dbReference type="AlphaFoldDB" id="R7ZTH7"/>
<dbReference type="Pfam" id="PF07635">
    <property type="entry name" value="PSCyt1"/>
    <property type="match status" value="1"/>
</dbReference>
<feature type="transmembrane region" description="Helical" evidence="1">
    <location>
        <begin position="115"/>
        <end position="135"/>
    </location>
</feature>
<evidence type="ECO:0000313" key="5">
    <source>
        <dbReference type="Proteomes" id="UP000013909"/>
    </source>
</evidence>
<dbReference type="InterPro" id="IPR032675">
    <property type="entry name" value="LRR_dom_sf"/>
</dbReference>
<dbReference type="InterPro" id="IPR011429">
    <property type="entry name" value="Cyt_c_Planctomycete-type"/>
</dbReference>
<dbReference type="Proteomes" id="UP000013909">
    <property type="component" value="Unassembled WGS sequence"/>
</dbReference>
<evidence type="ECO:0000259" key="3">
    <source>
        <dbReference type="Pfam" id="PF09990"/>
    </source>
</evidence>
<accession>R7ZTH7</accession>
<feature type="transmembrane region" description="Helical" evidence="1">
    <location>
        <begin position="82"/>
        <end position="100"/>
    </location>
</feature>
<comment type="caution">
    <text evidence="4">The sequence shown here is derived from an EMBL/GenBank/DDBJ whole genome shotgun (WGS) entry which is preliminary data.</text>
</comment>
<dbReference type="OrthoDB" id="713772at2"/>
<feature type="transmembrane region" description="Helical" evidence="1">
    <location>
        <begin position="47"/>
        <end position="70"/>
    </location>
</feature>
<keyword evidence="1" id="KW-0472">Membrane</keyword>
<dbReference type="InterPro" id="IPR019251">
    <property type="entry name" value="DUF2231_TM"/>
</dbReference>
<name>R7ZTH7_9BACT</name>
<dbReference type="Pfam" id="PF09990">
    <property type="entry name" value="DUF2231"/>
    <property type="match status" value="1"/>
</dbReference>
<evidence type="ECO:0000259" key="2">
    <source>
        <dbReference type="Pfam" id="PF07635"/>
    </source>
</evidence>
<evidence type="ECO:0000313" key="4">
    <source>
        <dbReference type="EMBL" id="EON77451.1"/>
    </source>
</evidence>
<keyword evidence="1" id="KW-0812">Transmembrane</keyword>
<keyword evidence="5" id="KW-1185">Reference proteome</keyword>
<dbReference type="PANTHER" id="PTHR35889">
    <property type="entry name" value="CYCLOINULO-OLIGOSACCHARIDE FRUCTANOTRANSFERASE-RELATED"/>
    <property type="match status" value="1"/>
</dbReference>
<keyword evidence="1" id="KW-1133">Transmembrane helix</keyword>
<dbReference type="STRING" id="1232681.ADIS_2102"/>
<feature type="transmembrane region" description="Helical" evidence="1">
    <location>
        <begin position="17"/>
        <end position="35"/>
    </location>
</feature>
<protein>
    <submittedName>
        <fullName evidence="4">Uncharacterized protein</fullName>
    </submittedName>
</protein>
<dbReference type="Gene3D" id="3.80.10.10">
    <property type="entry name" value="Ribonuclease Inhibitor"/>
    <property type="match status" value="1"/>
</dbReference>
<feature type="domain" description="Cytochrome C Planctomycete-type" evidence="2">
    <location>
        <begin position="188"/>
        <end position="247"/>
    </location>
</feature>
<sequence>MEESGDLLLFLGRFHPLFLHLPIGFLVMAVMLEIVSKREKYQSLRPAVGFTLFVGAVSALLAAVLGLMLARDGGYSEDLLSIHQWLGIALVVFSFAAWWLQRQYEQKSTDQLKKAYFGSLALMMVFLGGAGHYGGSLTHGSNYLTQNMPNSLRSLLGMEQTKGPKLITNLEEAEVFGDIVHPILEMRCNSCHNASKKKGDLQMHTVQALQRGGDSGAAFVAGDPAQSLLLQRIHLPETDDEHMPPKGKTQLTDQQIALLEWWIAEGAPFDKRVADLRVEGEIDAILQTLVDPNANKSEVEILLANEPSMPNREKIDAFREQGVMIKTLSAKSNWLQVTVDKKLPVAELLAGLAESFPEQITWLDLKEAEITDEELKPVRELKHLTKLRLEKTPVSDAGMEHLSGLSYLEFLNLYSSRVGDQGIAKLGSLKNLRSLYAWDTQVTEAGASQLESQLSRLTVNLGFEVNVVDSLTVEVLPVGYKQP</sequence>
<dbReference type="SUPFAM" id="SSF52047">
    <property type="entry name" value="RNI-like"/>
    <property type="match status" value="1"/>
</dbReference>
<organism evidence="4 5">
    <name type="scientific">Lunatimonas lonarensis</name>
    <dbReference type="NCBI Taxonomy" id="1232681"/>
    <lineage>
        <taxon>Bacteria</taxon>
        <taxon>Pseudomonadati</taxon>
        <taxon>Bacteroidota</taxon>
        <taxon>Cytophagia</taxon>
        <taxon>Cytophagales</taxon>
        <taxon>Cyclobacteriaceae</taxon>
    </lineage>
</organism>
<proteinExistence type="predicted"/>
<feature type="domain" description="DUF2231" evidence="3">
    <location>
        <begin position="14"/>
        <end position="138"/>
    </location>
</feature>
<dbReference type="PATRIC" id="fig|1288963.3.peg.2093"/>
<dbReference type="PANTHER" id="PTHR35889:SF3">
    <property type="entry name" value="F-BOX DOMAIN-CONTAINING PROTEIN"/>
    <property type="match status" value="1"/>
</dbReference>